<dbReference type="Pfam" id="PF03171">
    <property type="entry name" value="2OG-FeII_Oxy"/>
    <property type="match status" value="1"/>
</dbReference>
<dbReference type="InterPro" id="IPR044861">
    <property type="entry name" value="IPNS-like_FE2OG_OXY"/>
</dbReference>
<dbReference type="SUPFAM" id="SSF51197">
    <property type="entry name" value="Clavaminate synthase-like"/>
    <property type="match status" value="1"/>
</dbReference>
<keyword evidence="1" id="KW-0408">Iron</keyword>
<dbReference type="Proteomes" id="UP001497392">
    <property type="component" value="Unassembled WGS sequence"/>
</dbReference>
<dbReference type="InterPro" id="IPR026992">
    <property type="entry name" value="DIOX_N"/>
</dbReference>
<name>A0ABP1FUQ8_9CHLO</name>
<feature type="domain" description="Fe2OG dioxygenase" evidence="2">
    <location>
        <begin position="171"/>
        <end position="296"/>
    </location>
</feature>
<keyword evidence="1" id="KW-0479">Metal-binding</keyword>
<organism evidence="3 4">
    <name type="scientific">Coccomyxa viridis</name>
    <dbReference type="NCBI Taxonomy" id="1274662"/>
    <lineage>
        <taxon>Eukaryota</taxon>
        <taxon>Viridiplantae</taxon>
        <taxon>Chlorophyta</taxon>
        <taxon>core chlorophytes</taxon>
        <taxon>Trebouxiophyceae</taxon>
        <taxon>Trebouxiophyceae incertae sedis</taxon>
        <taxon>Coccomyxaceae</taxon>
        <taxon>Coccomyxa</taxon>
    </lineage>
</organism>
<dbReference type="EMBL" id="CAXHTA020000007">
    <property type="protein sequence ID" value="CAL5222664.1"/>
    <property type="molecule type" value="Genomic_DNA"/>
</dbReference>
<dbReference type="InterPro" id="IPR050231">
    <property type="entry name" value="Iron_ascorbate_oxido_reductase"/>
</dbReference>
<evidence type="ECO:0000259" key="2">
    <source>
        <dbReference type="PROSITE" id="PS51471"/>
    </source>
</evidence>
<keyword evidence="1" id="KW-0560">Oxidoreductase</keyword>
<proteinExistence type="inferred from homology"/>
<keyword evidence="4" id="KW-1185">Reference proteome</keyword>
<reference evidence="3 4" key="1">
    <citation type="submission" date="2024-06" db="EMBL/GenBank/DDBJ databases">
        <authorList>
            <person name="Kraege A."/>
            <person name="Thomma B."/>
        </authorList>
    </citation>
    <scope>NUCLEOTIDE SEQUENCE [LARGE SCALE GENOMIC DNA]</scope>
</reference>
<dbReference type="PROSITE" id="PS51471">
    <property type="entry name" value="FE2OG_OXY"/>
    <property type="match status" value="1"/>
</dbReference>
<dbReference type="Gene3D" id="2.60.120.330">
    <property type="entry name" value="B-lactam Antibiotic, Isopenicillin N Synthase, Chain"/>
    <property type="match status" value="1"/>
</dbReference>
<comment type="similarity">
    <text evidence="1">Belongs to the iron/ascorbate-dependent oxidoreductase family.</text>
</comment>
<comment type="caution">
    <text evidence="3">The sequence shown here is derived from an EMBL/GenBank/DDBJ whole genome shotgun (WGS) entry which is preliminary data.</text>
</comment>
<dbReference type="Pfam" id="PF14226">
    <property type="entry name" value="DIOX_N"/>
    <property type="match status" value="1"/>
</dbReference>
<evidence type="ECO:0000256" key="1">
    <source>
        <dbReference type="RuleBase" id="RU003682"/>
    </source>
</evidence>
<protein>
    <submittedName>
        <fullName evidence="3">G5061 protein</fullName>
    </submittedName>
</protein>
<evidence type="ECO:0000313" key="4">
    <source>
        <dbReference type="Proteomes" id="UP001497392"/>
    </source>
</evidence>
<dbReference type="InterPro" id="IPR027443">
    <property type="entry name" value="IPNS-like_sf"/>
</dbReference>
<dbReference type="InterPro" id="IPR005123">
    <property type="entry name" value="Oxoglu/Fe-dep_dioxygenase_dom"/>
</dbReference>
<gene>
    <name evidence="3" type="primary">g5061</name>
    <name evidence="3" type="ORF">VP750_LOCUS4323</name>
</gene>
<accession>A0ABP1FUQ8</accession>
<sequence length="356" mass="39600">MGATAVPCSAPGEHPPIVDLANYEERKEEITQQLMDAATKSGFFYVKNHGVPQELIDREFEVNKGYFKLPEEVKTSLPQVKWASHELLGHEAPNRVSEGVVREGHFKWWDTHKVADTAYPDEKLVPGFKDTTKEFMASMPQVYDRVLSCFAKGLGYPEDFFVATSDPKDSDNYSVFVVNFYPKTAGTEWKPDTNRISPHTDETLVTLLFTSPGSAGLEVAAGKDGKAVDSKEGHYAVESWHPCPHIPGCIVVNVGDSLQAWSDGVLKSNFHRVRMPTPGEPTSERYSMGYFVWPRYSDVIQGPLKKYPGITFARFMDVKSKGFGYVLSPDQELYEHAQQNTVVLGMPIVAQGIAAA</sequence>
<dbReference type="PANTHER" id="PTHR47990">
    <property type="entry name" value="2-OXOGLUTARATE (2OG) AND FE(II)-DEPENDENT OXYGENASE SUPERFAMILY PROTEIN-RELATED"/>
    <property type="match status" value="1"/>
</dbReference>
<evidence type="ECO:0000313" key="3">
    <source>
        <dbReference type="EMBL" id="CAL5222664.1"/>
    </source>
</evidence>